<evidence type="ECO:0000313" key="4">
    <source>
        <dbReference type="Proteomes" id="UP000611640"/>
    </source>
</evidence>
<evidence type="ECO:0000256" key="1">
    <source>
        <dbReference type="SAM" id="Phobius"/>
    </source>
</evidence>
<protein>
    <recommendedName>
        <fullName evidence="2">DUF58 domain-containing protein</fullName>
    </recommendedName>
</protein>
<dbReference type="RefSeq" id="WP_239156757.1">
    <property type="nucleotide sequence ID" value="NZ_AP023355.1"/>
</dbReference>
<feature type="transmembrane region" description="Helical" evidence="1">
    <location>
        <begin position="28"/>
        <end position="48"/>
    </location>
</feature>
<feature type="domain" description="DUF58" evidence="2">
    <location>
        <begin position="194"/>
        <end position="326"/>
    </location>
</feature>
<keyword evidence="4" id="KW-1185">Reference proteome</keyword>
<dbReference type="Proteomes" id="UP000611640">
    <property type="component" value="Chromosome"/>
</dbReference>
<keyword evidence="1" id="KW-0472">Membrane</keyword>
<feature type="transmembrane region" description="Helical" evidence="1">
    <location>
        <begin position="6"/>
        <end position="23"/>
    </location>
</feature>
<dbReference type="InterPro" id="IPR002881">
    <property type="entry name" value="DUF58"/>
</dbReference>
<dbReference type="KEGG" id="atl:Athai_13190"/>
<dbReference type="Pfam" id="PF01882">
    <property type="entry name" value="DUF58"/>
    <property type="match status" value="1"/>
</dbReference>
<gene>
    <name evidence="3" type="ORF">Athai_13190</name>
</gene>
<keyword evidence="1" id="KW-1133">Transmembrane helix</keyword>
<dbReference type="AlphaFoldDB" id="A0A7R7HVN8"/>
<organism evidence="3 4">
    <name type="scientific">Actinocatenispora thailandica</name>
    <dbReference type="NCBI Taxonomy" id="227318"/>
    <lineage>
        <taxon>Bacteria</taxon>
        <taxon>Bacillati</taxon>
        <taxon>Actinomycetota</taxon>
        <taxon>Actinomycetes</taxon>
        <taxon>Micromonosporales</taxon>
        <taxon>Micromonosporaceae</taxon>
        <taxon>Actinocatenispora</taxon>
    </lineage>
</organism>
<reference evidence="3 4" key="1">
    <citation type="submission" date="2020-08" db="EMBL/GenBank/DDBJ databases">
        <title>Whole genome shotgun sequence of Actinocatenispora thailandica NBRC 105041.</title>
        <authorList>
            <person name="Komaki H."/>
            <person name="Tamura T."/>
        </authorList>
    </citation>
    <scope>NUCLEOTIDE SEQUENCE [LARGE SCALE GENOMIC DNA]</scope>
    <source>
        <strain evidence="3 4">NBRC 105041</strain>
    </source>
</reference>
<dbReference type="EMBL" id="AP023355">
    <property type="protein sequence ID" value="BCJ33816.1"/>
    <property type="molecule type" value="Genomic_DNA"/>
</dbReference>
<sequence>MPTRRGIAVGAVGVVLAVGGFLAGYRELAALGAVAVLALLIALVWAGWPPRLTVEREIEPDRVVAGEPCRATVAMTSTARWRAQGLTGAERLVSQRGEQTEVPVPAVRLPAGGAARTGYLLPTERRGVLDVGPLEVARQDPLGLVRAARTFGGATRVWVHPRSYRLSRVPVGAARSLDGVVDAVQYGSITFHALREYVPGDDLRHVHWRTSARVGELMVREHVDTSLPRIVILLDDRASAHTEQSLEEAVSAAASVLLAALTADLTVELHLVGGRSLTGAEAGGGAGRARPYLDLLAEVAPGDGALPTAVQKLRQRHRGDTLVLVTGAGSANQAGSAGSAAQAGAAGSVDSIGLLRDVYPTVVVAVLGDGAVDRLSARALPGVITLAADDAEEFGARWDSVSAW</sequence>
<proteinExistence type="predicted"/>
<evidence type="ECO:0000259" key="2">
    <source>
        <dbReference type="Pfam" id="PF01882"/>
    </source>
</evidence>
<name>A0A7R7HVN8_9ACTN</name>
<accession>A0A7R7HVN8</accession>
<keyword evidence="1" id="KW-0812">Transmembrane</keyword>
<dbReference type="PANTHER" id="PTHR34351:SF1">
    <property type="entry name" value="SLR1927 PROTEIN"/>
    <property type="match status" value="1"/>
</dbReference>
<dbReference type="PANTHER" id="PTHR34351">
    <property type="entry name" value="SLR1927 PROTEIN-RELATED"/>
    <property type="match status" value="1"/>
</dbReference>
<evidence type="ECO:0000313" key="3">
    <source>
        <dbReference type="EMBL" id="BCJ33816.1"/>
    </source>
</evidence>